<dbReference type="PANTHER" id="PTHR38797">
    <property type="entry name" value="NUCLEAR PORE COMPLEX PROTEIN NUP85-RELATED"/>
    <property type="match status" value="1"/>
</dbReference>
<keyword evidence="2" id="KW-1185">Reference proteome</keyword>
<name>A0ABR1QW37_9PEZI</name>
<evidence type="ECO:0000313" key="2">
    <source>
        <dbReference type="Proteomes" id="UP001391051"/>
    </source>
</evidence>
<dbReference type="Pfam" id="PF12311">
    <property type="entry name" value="DUF3632"/>
    <property type="match status" value="1"/>
</dbReference>
<evidence type="ECO:0000313" key="1">
    <source>
        <dbReference type="EMBL" id="KAK7966692.1"/>
    </source>
</evidence>
<reference evidence="1 2" key="1">
    <citation type="submission" date="2023-01" db="EMBL/GenBank/DDBJ databases">
        <title>Analysis of 21 Apiospora genomes using comparative genomics revels a genus with tremendous synthesis potential of carbohydrate active enzymes and secondary metabolites.</title>
        <authorList>
            <person name="Sorensen T."/>
        </authorList>
    </citation>
    <scope>NUCLEOTIDE SEQUENCE [LARGE SCALE GENOMIC DNA]</scope>
    <source>
        <strain evidence="1 2">CBS 24483</strain>
    </source>
</reference>
<dbReference type="EMBL" id="JAQQWE010000001">
    <property type="protein sequence ID" value="KAK7966692.1"/>
    <property type="molecule type" value="Genomic_DNA"/>
</dbReference>
<dbReference type="RefSeq" id="XP_066706084.1">
    <property type="nucleotide sequence ID" value="XM_066837191.1"/>
</dbReference>
<dbReference type="GeneID" id="92070253"/>
<sequence length="293" mass="33076">MADYTAQMQRIEKRLDEYLGGQPSAEAPASIAQAIAKDFPTAEDDVESYLGPLWQSVTKLAQGASYDHPAQDKLVNMVSEVMLLPDDQEIRIWGDVSNYTLPHTLTRSKIPQADGRHMKEAKWKELPLLGAEFREQINGPESADDETEHAKITQSWINFHAFAARLNGKGVTDWWDIPLWMLRQGLEEDLSSAPKLHDCHIMTAAQIVEHSGAIMLATKVIPKEELDETEKRMFAPGSLFKGEAGYTPERWTFWARRLREEAAKCSSDEVKNAALRAARLMEVWLDRSTAGQR</sequence>
<dbReference type="InterPro" id="IPR053204">
    <property type="entry name" value="Oxopyrrolidines_Biosynth-assoc"/>
</dbReference>
<organism evidence="1 2">
    <name type="scientific">Apiospora aurea</name>
    <dbReference type="NCBI Taxonomy" id="335848"/>
    <lineage>
        <taxon>Eukaryota</taxon>
        <taxon>Fungi</taxon>
        <taxon>Dikarya</taxon>
        <taxon>Ascomycota</taxon>
        <taxon>Pezizomycotina</taxon>
        <taxon>Sordariomycetes</taxon>
        <taxon>Xylariomycetidae</taxon>
        <taxon>Amphisphaeriales</taxon>
        <taxon>Apiosporaceae</taxon>
        <taxon>Apiospora</taxon>
    </lineage>
</organism>
<dbReference type="Proteomes" id="UP001391051">
    <property type="component" value="Unassembled WGS sequence"/>
</dbReference>
<protein>
    <submittedName>
        <fullName evidence="1">Uncharacterized protein</fullName>
    </submittedName>
</protein>
<dbReference type="InterPro" id="IPR022085">
    <property type="entry name" value="OpdG"/>
</dbReference>
<accession>A0ABR1QW37</accession>
<dbReference type="PANTHER" id="PTHR38797:SF4">
    <property type="entry name" value="NUCLEAR PORE COMPLEX PROTEIN NUP85"/>
    <property type="match status" value="1"/>
</dbReference>
<gene>
    <name evidence="1" type="ORF">PG986_000969</name>
</gene>
<comment type="caution">
    <text evidence="1">The sequence shown here is derived from an EMBL/GenBank/DDBJ whole genome shotgun (WGS) entry which is preliminary data.</text>
</comment>
<proteinExistence type="predicted"/>